<accession>A0A1H3C7J9</accession>
<dbReference type="EMBL" id="FNNP01000006">
    <property type="protein sequence ID" value="SDX50030.1"/>
    <property type="molecule type" value="Genomic_DNA"/>
</dbReference>
<evidence type="ECO:0000313" key="2">
    <source>
        <dbReference type="EMBL" id="SDX50030.1"/>
    </source>
</evidence>
<proteinExistence type="predicted"/>
<keyword evidence="3" id="KW-1185">Reference proteome</keyword>
<keyword evidence="1" id="KW-0812">Transmembrane</keyword>
<dbReference type="AlphaFoldDB" id="A0A1H3C7J9"/>
<name>A0A1H3C7J9_9RHOB</name>
<evidence type="ECO:0000313" key="3">
    <source>
        <dbReference type="Proteomes" id="UP000183400"/>
    </source>
</evidence>
<reference evidence="3" key="1">
    <citation type="submission" date="2016-10" db="EMBL/GenBank/DDBJ databases">
        <authorList>
            <person name="Varghese N."/>
            <person name="Submissions S."/>
        </authorList>
    </citation>
    <scope>NUCLEOTIDE SEQUENCE [LARGE SCALE GENOMIC DNA]</scope>
    <source>
        <strain evidence="3">DSM 27839</strain>
    </source>
</reference>
<gene>
    <name evidence="2" type="ORF">SAMN05444358_106178</name>
</gene>
<evidence type="ECO:0000256" key="1">
    <source>
        <dbReference type="SAM" id="Phobius"/>
    </source>
</evidence>
<protein>
    <submittedName>
        <fullName evidence="2">Uncharacterized protein</fullName>
    </submittedName>
</protein>
<dbReference type="Proteomes" id="UP000183400">
    <property type="component" value="Unassembled WGS sequence"/>
</dbReference>
<keyword evidence="1" id="KW-1133">Transmembrane helix</keyword>
<sequence length="241" mass="26870">MQITQMITSRTNLDHVGHLEARIQLALRFLAFVLVLAVSPAMLSAMEEVKYRNLSPTSEQRLNFDGQGRIKVGTKIKGFVFGKWPEFAKTHPPLTVTSLSVMYGKKQNFDWANAFLLRVDPASYSWLTNGELNGIVSRLNMGSGAILLSFEEPICAFGSVFSQAGAHNRHHPHLRKRTSFTFIDESGYKIDRFDLLPGAFIVESAFQTRASDNPIWAVVVDAEVPFALIELVAKPCTLVID</sequence>
<feature type="transmembrane region" description="Helical" evidence="1">
    <location>
        <begin position="25"/>
        <end position="46"/>
    </location>
</feature>
<keyword evidence="1" id="KW-0472">Membrane</keyword>
<organism evidence="2 3">
    <name type="scientific">Ruegeria halocynthiae</name>
    <dbReference type="NCBI Taxonomy" id="985054"/>
    <lineage>
        <taxon>Bacteria</taxon>
        <taxon>Pseudomonadati</taxon>
        <taxon>Pseudomonadota</taxon>
        <taxon>Alphaproteobacteria</taxon>
        <taxon>Rhodobacterales</taxon>
        <taxon>Roseobacteraceae</taxon>
        <taxon>Ruegeria</taxon>
    </lineage>
</organism>